<sequence>MMIQSDVDDGSPIDLHGKLAAIELVFGLLVAGMYYVFSQLGVMADFLWKLVLAIQVFVSVVLYFHYVMNRQSRRLWVEGVVSMLALVPWLMIALIWLFYILYIPMPVVLKSSVVVICFGIIGRHAFMVLLDFRRAAKKEAVLSTIYHDDGKNLIFRNSRGGYIDQLTSRNPLKGSVLSVIGYLAPFAAAFGMTANHIFGDNVGPHVICVVLSIVSFPMSVFILGNFYVKSLFFRVYLPLALEKKTGKKVILGS</sequence>
<evidence type="ECO:0000256" key="1">
    <source>
        <dbReference type="SAM" id="Phobius"/>
    </source>
</evidence>
<keyword evidence="1" id="KW-0472">Membrane</keyword>
<keyword evidence="1" id="KW-1133">Transmembrane helix</keyword>
<dbReference type="AlphaFoldDB" id="A0A4Q2AR59"/>
<evidence type="ECO:0000313" key="3">
    <source>
        <dbReference type="Proteomes" id="UP000289650"/>
    </source>
</evidence>
<feature type="transmembrane region" description="Helical" evidence="1">
    <location>
        <begin position="46"/>
        <end position="68"/>
    </location>
</feature>
<accession>A0A4Q2AR59</accession>
<feature type="transmembrane region" description="Helical" evidence="1">
    <location>
        <begin position="204"/>
        <end position="228"/>
    </location>
</feature>
<name>A0A4Q2AR59_9BURK</name>
<organism evidence="2 3">
    <name type="scientific">Burkholderia stabilis</name>
    <dbReference type="NCBI Taxonomy" id="95485"/>
    <lineage>
        <taxon>Bacteria</taxon>
        <taxon>Pseudomonadati</taxon>
        <taxon>Pseudomonadota</taxon>
        <taxon>Betaproteobacteria</taxon>
        <taxon>Burkholderiales</taxon>
        <taxon>Burkholderiaceae</taxon>
        <taxon>Burkholderia</taxon>
        <taxon>Burkholderia cepacia complex</taxon>
    </lineage>
</organism>
<dbReference type="EMBL" id="QWEX01000001">
    <property type="protein sequence ID" value="RXV72659.1"/>
    <property type="molecule type" value="Genomic_DNA"/>
</dbReference>
<feature type="transmembrane region" description="Helical" evidence="1">
    <location>
        <begin position="21"/>
        <end position="40"/>
    </location>
</feature>
<keyword evidence="1" id="KW-0812">Transmembrane</keyword>
<comment type="caution">
    <text evidence="2">The sequence shown here is derived from an EMBL/GenBank/DDBJ whole genome shotgun (WGS) entry which is preliminary data.</text>
</comment>
<gene>
    <name evidence="2" type="ORF">D1006_10120</name>
</gene>
<feature type="transmembrane region" description="Helical" evidence="1">
    <location>
        <begin position="80"/>
        <end position="102"/>
    </location>
</feature>
<reference evidence="2 3" key="1">
    <citation type="submission" date="2018-08" db="EMBL/GenBank/DDBJ databases">
        <title>Mountain-cultivated ginseng endophyte, Burkholderia stabilis and its activity against ginseng root rot disease.</title>
        <authorList>
            <person name="Tapan Kumar M."/>
            <person name="Bae H."/>
            <person name="Shanmugam G."/>
            <person name="Jeon J."/>
        </authorList>
    </citation>
    <scope>NUCLEOTIDE SEQUENCE [LARGE SCALE GENOMIC DNA]</scope>
    <source>
        <strain evidence="2 3">EB159</strain>
    </source>
</reference>
<evidence type="ECO:0000313" key="2">
    <source>
        <dbReference type="EMBL" id="RXV72659.1"/>
    </source>
</evidence>
<protein>
    <submittedName>
        <fullName evidence="2">Uncharacterized protein</fullName>
    </submittedName>
</protein>
<feature type="transmembrane region" description="Helical" evidence="1">
    <location>
        <begin position="108"/>
        <end position="130"/>
    </location>
</feature>
<proteinExistence type="predicted"/>
<feature type="transmembrane region" description="Helical" evidence="1">
    <location>
        <begin position="176"/>
        <end position="198"/>
    </location>
</feature>
<dbReference type="Proteomes" id="UP000289650">
    <property type="component" value="Unassembled WGS sequence"/>
</dbReference>